<feature type="compositionally biased region" description="Low complexity" evidence="5">
    <location>
        <begin position="57"/>
        <end position="69"/>
    </location>
</feature>
<gene>
    <name evidence="7" type="ORF">FRACYDRAFT_233363</name>
</gene>
<reference evidence="7 8" key="1">
    <citation type="submission" date="2016-09" db="EMBL/GenBank/DDBJ databases">
        <title>Extensive genetic diversity and differential bi-allelic expression allows diatom success in the polar Southern Ocean.</title>
        <authorList>
            <consortium name="DOE Joint Genome Institute"/>
            <person name="Mock T."/>
            <person name="Otillar R.P."/>
            <person name="Strauss J."/>
            <person name="Dupont C."/>
            <person name="Frickenhaus S."/>
            <person name="Maumus F."/>
            <person name="Mcmullan M."/>
            <person name="Sanges R."/>
            <person name="Schmutz J."/>
            <person name="Toseland A."/>
            <person name="Valas R."/>
            <person name="Veluchamy A."/>
            <person name="Ward B.J."/>
            <person name="Allen A."/>
            <person name="Barry K."/>
            <person name="Falciatore A."/>
            <person name="Ferrante M."/>
            <person name="Fortunato A.E."/>
            <person name="Gloeckner G."/>
            <person name="Gruber A."/>
            <person name="Hipkin R."/>
            <person name="Janech M."/>
            <person name="Kroth P."/>
            <person name="Leese F."/>
            <person name="Lindquist E."/>
            <person name="Lyon B.R."/>
            <person name="Martin J."/>
            <person name="Mayer C."/>
            <person name="Parker M."/>
            <person name="Quesneville H."/>
            <person name="Raymond J."/>
            <person name="Uhlig C."/>
            <person name="Valentin K.U."/>
            <person name="Worden A.Z."/>
            <person name="Armbrust E.V."/>
            <person name="Bowler C."/>
            <person name="Green B."/>
            <person name="Moulton V."/>
            <person name="Van Oosterhout C."/>
            <person name="Grigoriev I."/>
        </authorList>
    </citation>
    <scope>NUCLEOTIDE SEQUENCE [LARGE SCALE GENOMIC DNA]</scope>
    <source>
        <strain evidence="7 8">CCMP1102</strain>
    </source>
</reference>
<feature type="compositionally biased region" description="Acidic residues" evidence="5">
    <location>
        <begin position="175"/>
        <end position="199"/>
    </location>
</feature>
<accession>A0A1E7FZG0</accession>
<feature type="compositionally biased region" description="Basic residues" evidence="5">
    <location>
        <begin position="141"/>
        <end position="160"/>
    </location>
</feature>
<evidence type="ECO:0000256" key="2">
    <source>
        <dbReference type="ARBA" id="ARBA00022771"/>
    </source>
</evidence>
<protein>
    <recommendedName>
        <fullName evidence="6">RanBP2-type domain-containing protein</fullName>
    </recommendedName>
</protein>
<sequence length="446" mass="49235">MSFLFSGFDRTAIHQNSDEFISNSSYLSSSTTLKQQSYTIQRQPTKTKTMTKRNKKSTAISSKPSSDSDSNGENRKNKKNDDDGGGTITTRMIKNPRKVKANITYKGDRRIIKAVRPLPISSKKLDAQLETTIQRNERVARRSGRMKVERKKKRKKKRDIFRKTSSADYSSDLDIINEDDVSKDDADDDDDEQEREEDFLPMPSNNEIVDYNANESWSNAAVPALLDDESSGDKPIRPPACFILRPPSQPTAKDIENFRMNQLSALPQFEQVPLSKKNKRSREVLDDDNQGDPKRRRKAASKWKCLECQHPNDDDESRCMGVKICGVQCNVHREAEVEASGTLSWAGIFRNQNEGKWKCQVCNAFNKNSDALCVGCTNPMGTGPTFLHGGGNGTLRAAATAVVPGALLIAPPAVAPAVAPAVSIGTGGFLFGNPAAMSGAKFSFGF</sequence>
<keyword evidence="1" id="KW-0479">Metal-binding</keyword>
<dbReference type="KEGG" id="fcy:FRACYDRAFT_233363"/>
<keyword evidence="8" id="KW-1185">Reference proteome</keyword>
<evidence type="ECO:0000256" key="4">
    <source>
        <dbReference type="PROSITE-ProRule" id="PRU00322"/>
    </source>
</evidence>
<dbReference type="EMBL" id="KV784353">
    <property type="protein sequence ID" value="OEU23193.1"/>
    <property type="molecule type" value="Genomic_DNA"/>
</dbReference>
<feature type="region of interest" description="Disordered" evidence="5">
    <location>
        <begin position="137"/>
        <end position="207"/>
    </location>
</feature>
<dbReference type="SUPFAM" id="SSF90209">
    <property type="entry name" value="Ran binding protein zinc finger-like"/>
    <property type="match status" value="1"/>
</dbReference>
<dbReference type="PROSITE" id="PS50199">
    <property type="entry name" value="ZF_RANBP2_2"/>
    <property type="match status" value="1"/>
</dbReference>
<organism evidence="7 8">
    <name type="scientific">Fragilariopsis cylindrus CCMP1102</name>
    <dbReference type="NCBI Taxonomy" id="635003"/>
    <lineage>
        <taxon>Eukaryota</taxon>
        <taxon>Sar</taxon>
        <taxon>Stramenopiles</taxon>
        <taxon>Ochrophyta</taxon>
        <taxon>Bacillariophyta</taxon>
        <taxon>Bacillariophyceae</taxon>
        <taxon>Bacillariophycidae</taxon>
        <taxon>Bacillariales</taxon>
        <taxon>Bacillariaceae</taxon>
        <taxon>Fragilariopsis</taxon>
    </lineage>
</organism>
<evidence type="ECO:0000256" key="3">
    <source>
        <dbReference type="ARBA" id="ARBA00022833"/>
    </source>
</evidence>
<dbReference type="AlphaFoldDB" id="A0A1E7FZG0"/>
<proteinExistence type="predicted"/>
<evidence type="ECO:0000259" key="6">
    <source>
        <dbReference type="PROSITE" id="PS50199"/>
    </source>
</evidence>
<name>A0A1E7FZG0_9STRA</name>
<evidence type="ECO:0000256" key="5">
    <source>
        <dbReference type="SAM" id="MobiDB-lite"/>
    </source>
</evidence>
<dbReference type="PROSITE" id="PS01358">
    <property type="entry name" value="ZF_RANBP2_1"/>
    <property type="match status" value="1"/>
</dbReference>
<dbReference type="InterPro" id="IPR036443">
    <property type="entry name" value="Znf_RanBP2_sf"/>
</dbReference>
<evidence type="ECO:0000313" key="7">
    <source>
        <dbReference type="EMBL" id="OEU23193.1"/>
    </source>
</evidence>
<evidence type="ECO:0000313" key="8">
    <source>
        <dbReference type="Proteomes" id="UP000095751"/>
    </source>
</evidence>
<dbReference type="Proteomes" id="UP000095751">
    <property type="component" value="Unassembled WGS sequence"/>
</dbReference>
<dbReference type="InterPro" id="IPR001876">
    <property type="entry name" value="Znf_RanBP2"/>
</dbReference>
<feature type="region of interest" description="Disordered" evidence="5">
    <location>
        <begin position="269"/>
        <end position="296"/>
    </location>
</feature>
<keyword evidence="3" id="KW-0862">Zinc</keyword>
<feature type="compositionally biased region" description="Basic and acidic residues" evidence="5">
    <location>
        <begin position="72"/>
        <end position="82"/>
    </location>
</feature>
<feature type="domain" description="RanBP2-type" evidence="6">
    <location>
        <begin position="353"/>
        <end position="382"/>
    </location>
</feature>
<feature type="region of interest" description="Disordered" evidence="5">
    <location>
        <begin position="31"/>
        <end position="95"/>
    </location>
</feature>
<dbReference type="InParanoid" id="A0A1E7FZG0"/>
<evidence type="ECO:0000256" key="1">
    <source>
        <dbReference type="ARBA" id="ARBA00022723"/>
    </source>
</evidence>
<keyword evidence="2 4" id="KW-0863">Zinc-finger</keyword>
<dbReference type="GO" id="GO:0008270">
    <property type="term" value="F:zinc ion binding"/>
    <property type="evidence" value="ECO:0007669"/>
    <property type="project" value="UniProtKB-KW"/>
</dbReference>